<evidence type="ECO:0000313" key="8">
    <source>
        <dbReference type="EMBL" id="GAA5484245.1"/>
    </source>
</evidence>
<keyword evidence="7" id="KW-0732">Signal</keyword>
<evidence type="ECO:0000256" key="6">
    <source>
        <dbReference type="ARBA" id="ARBA00023180"/>
    </source>
</evidence>
<dbReference type="PANTHER" id="PTHR33146:SF10">
    <property type="entry name" value="STRAND-SPECIFIC NUCLEASE, PUTATIVE-RELATED"/>
    <property type="match status" value="1"/>
</dbReference>
<dbReference type="RefSeq" id="WP_353568343.1">
    <property type="nucleotide sequence ID" value="NZ_BAABRI010000022.1"/>
</dbReference>
<keyword evidence="2" id="KW-0479">Metal-binding</keyword>
<dbReference type="EMBL" id="BAABRI010000022">
    <property type="protein sequence ID" value="GAA5484245.1"/>
    <property type="molecule type" value="Genomic_DNA"/>
</dbReference>
<reference evidence="8 9" key="1">
    <citation type="submission" date="2024-02" db="EMBL/GenBank/DDBJ databases">
        <title>Haloferula sargassicola NBRC 104335.</title>
        <authorList>
            <person name="Ichikawa N."/>
            <person name="Katano-Makiyama Y."/>
            <person name="Hidaka K."/>
        </authorList>
    </citation>
    <scope>NUCLEOTIDE SEQUENCE [LARGE SCALE GENOMIC DNA]</scope>
    <source>
        <strain evidence="8 9">NBRC 104335</strain>
    </source>
</reference>
<dbReference type="InterPro" id="IPR008947">
    <property type="entry name" value="PLipase_C/P1_nuclease_dom_sf"/>
</dbReference>
<feature type="chain" id="PRO_5047477907" description="S1/P1 Nuclease" evidence="7">
    <location>
        <begin position="19"/>
        <end position="323"/>
    </location>
</feature>
<dbReference type="CDD" id="cd11010">
    <property type="entry name" value="S1-P1_nuclease"/>
    <property type="match status" value="1"/>
</dbReference>
<evidence type="ECO:0000256" key="4">
    <source>
        <dbReference type="ARBA" id="ARBA00022801"/>
    </source>
</evidence>
<organism evidence="8 9">
    <name type="scientific">Haloferula sargassicola</name>
    <dbReference type="NCBI Taxonomy" id="490096"/>
    <lineage>
        <taxon>Bacteria</taxon>
        <taxon>Pseudomonadati</taxon>
        <taxon>Verrucomicrobiota</taxon>
        <taxon>Verrucomicrobiia</taxon>
        <taxon>Verrucomicrobiales</taxon>
        <taxon>Verrucomicrobiaceae</taxon>
        <taxon>Haloferula</taxon>
    </lineage>
</organism>
<sequence>MKLRALAAFLFLAVPLTAYDDLGHETVGAIAERELEGTRALAEARALLAEGETLATAATWADRIKAPVETLDPEGAAYVEAHPQHGTYHYCDVPFQQGAYRLGMAGTRPDDIIQTLKIAIEVLRTPANQRGNPLGIDKRTALRLVAHLVGDLHQPLHVGCSYVSGENEFVDPIAGRQGQDDAGGNDFHLGDREGMRLHAYWDVIAVAKAGEHLGTDDLPGALMKRSPVQAAWNPSGPIETWPEQWADDTLAFSPKCFAGIELHERFLIPATERRPEEHYEWVVTLPDGYEARARDIVELELPKAGYRLALLLKAIWPDELPGA</sequence>
<dbReference type="PANTHER" id="PTHR33146">
    <property type="entry name" value="ENDONUCLEASE 4"/>
    <property type="match status" value="1"/>
</dbReference>
<keyword evidence="6" id="KW-0325">Glycoprotein</keyword>
<dbReference type="Pfam" id="PF02265">
    <property type="entry name" value="S1-P1_nuclease"/>
    <property type="match status" value="1"/>
</dbReference>
<evidence type="ECO:0008006" key="10">
    <source>
        <dbReference type="Google" id="ProtNLM"/>
    </source>
</evidence>
<accession>A0ABP9URT3</accession>
<evidence type="ECO:0000313" key="9">
    <source>
        <dbReference type="Proteomes" id="UP001476282"/>
    </source>
</evidence>
<evidence type="ECO:0000256" key="5">
    <source>
        <dbReference type="ARBA" id="ARBA00023157"/>
    </source>
</evidence>
<dbReference type="SUPFAM" id="SSF48537">
    <property type="entry name" value="Phospholipase C/P1 nuclease"/>
    <property type="match status" value="1"/>
</dbReference>
<gene>
    <name evidence="8" type="ORF">Hsar01_03486</name>
</gene>
<dbReference type="Gene3D" id="1.10.575.10">
    <property type="entry name" value="P1 Nuclease"/>
    <property type="match status" value="1"/>
</dbReference>
<keyword evidence="9" id="KW-1185">Reference proteome</keyword>
<comment type="caution">
    <text evidence="8">The sequence shown here is derived from an EMBL/GenBank/DDBJ whole genome shotgun (WGS) entry which is preliminary data.</text>
</comment>
<keyword evidence="3" id="KW-0255">Endonuclease</keyword>
<proteinExistence type="predicted"/>
<evidence type="ECO:0000256" key="7">
    <source>
        <dbReference type="SAM" id="SignalP"/>
    </source>
</evidence>
<evidence type="ECO:0000256" key="1">
    <source>
        <dbReference type="ARBA" id="ARBA00022722"/>
    </source>
</evidence>
<protein>
    <recommendedName>
        <fullName evidence="10">S1/P1 Nuclease</fullName>
    </recommendedName>
</protein>
<keyword evidence="1" id="KW-0540">Nuclease</keyword>
<keyword evidence="4" id="KW-0378">Hydrolase</keyword>
<name>A0ABP9URT3_9BACT</name>
<feature type="signal peptide" evidence="7">
    <location>
        <begin position="1"/>
        <end position="18"/>
    </location>
</feature>
<evidence type="ECO:0000256" key="2">
    <source>
        <dbReference type="ARBA" id="ARBA00022723"/>
    </source>
</evidence>
<keyword evidence="5" id="KW-1015">Disulfide bond</keyword>
<evidence type="ECO:0000256" key="3">
    <source>
        <dbReference type="ARBA" id="ARBA00022759"/>
    </source>
</evidence>
<dbReference type="Proteomes" id="UP001476282">
    <property type="component" value="Unassembled WGS sequence"/>
</dbReference>
<dbReference type="InterPro" id="IPR003154">
    <property type="entry name" value="S1/P1nuclease"/>
</dbReference>